<keyword evidence="2" id="KW-0812">Transmembrane</keyword>
<proteinExistence type="predicted"/>
<keyword evidence="2" id="KW-0472">Membrane</keyword>
<dbReference type="OrthoDB" id="6481052at2759"/>
<protein>
    <submittedName>
        <fullName evidence="3">Uncharacterized protein</fullName>
    </submittedName>
</protein>
<sequence>MSESLSDVALARKSRNRLRAHGAGFGKAAVTAVLGTLAIIGVCCIAVVLTFILGGGSMDDLANGSDTSLVVTSASLAPTLRKSAAARPQPAAVDHHPLIHPIEPASLSANKLRAVLRKRKSGHNKPKTASPTLLRRNASTEEEIRSVADDASTDSAAALNSTAGLTEQELEFAGGEEDYYAAEAAAFNASLSGGEDNARERAADVTSQRESSTSLLGTSPTLPERTSSGAEPEAASSIAMGSPIRPVEQDNDMGLAIDEETKPGVGSSWTLFCFYDDRSSIRSPGFSVYDFPVQLCTDVVFCCVDVSSKGELVVSKHLETFLRVLGDEFLPKRRLHVALGGHRVLVHHLDLALQNTARLATQLSHGARKLGAGGLAVYLEDLEPLKYAFRVHDLVMAVRDVSVVVVLPRDLHQQVRYYHTEIYANTKDMLVITPPSQGYGKRLRPSFATCPHPRRSAHEGASLELAQRLPAVRSRRSHLDFLIGVSLGGLKFQLKNRSSHEFGSPATFIRNVPYHEICRQSWRTWHDNVSECLVAWDWRPVGFSTEMVNGLAVFDVDYDDHSGACGHKFPRPESTALRVAALEHGRSRP</sequence>
<dbReference type="VEuPathDB" id="VectorBase:HLOH_050879"/>
<keyword evidence="4" id="KW-1185">Reference proteome</keyword>
<comment type="caution">
    <text evidence="3">The sequence shown here is derived from an EMBL/GenBank/DDBJ whole genome shotgun (WGS) entry which is preliminary data.</text>
</comment>
<feature type="region of interest" description="Disordered" evidence="1">
    <location>
        <begin position="191"/>
        <end position="246"/>
    </location>
</feature>
<evidence type="ECO:0000256" key="1">
    <source>
        <dbReference type="SAM" id="MobiDB-lite"/>
    </source>
</evidence>
<name>A0A9J6GFG2_HAELO</name>
<feature type="compositionally biased region" description="Low complexity" evidence="1">
    <location>
        <begin position="211"/>
        <end position="223"/>
    </location>
</feature>
<reference evidence="3 4" key="1">
    <citation type="journal article" date="2020" name="Cell">
        <title>Large-Scale Comparative Analyses of Tick Genomes Elucidate Their Genetic Diversity and Vector Capacities.</title>
        <authorList>
            <consortium name="Tick Genome and Microbiome Consortium (TIGMIC)"/>
            <person name="Jia N."/>
            <person name="Wang J."/>
            <person name="Shi W."/>
            <person name="Du L."/>
            <person name="Sun Y."/>
            <person name="Zhan W."/>
            <person name="Jiang J.F."/>
            <person name="Wang Q."/>
            <person name="Zhang B."/>
            <person name="Ji P."/>
            <person name="Bell-Sakyi L."/>
            <person name="Cui X.M."/>
            <person name="Yuan T.T."/>
            <person name="Jiang B.G."/>
            <person name="Yang W.F."/>
            <person name="Lam T.T."/>
            <person name="Chang Q.C."/>
            <person name="Ding S.J."/>
            <person name="Wang X.J."/>
            <person name="Zhu J.G."/>
            <person name="Ruan X.D."/>
            <person name="Zhao L."/>
            <person name="Wei J.T."/>
            <person name="Ye R.Z."/>
            <person name="Que T.C."/>
            <person name="Du C.H."/>
            <person name="Zhou Y.H."/>
            <person name="Cheng J.X."/>
            <person name="Dai P.F."/>
            <person name="Guo W.B."/>
            <person name="Han X.H."/>
            <person name="Huang E.J."/>
            <person name="Li L.F."/>
            <person name="Wei W."/>
            <person name="Gao Y.C."/>
            <person name="Liu J.Z."/>
            <person name="Shao H.Z."/>
            <person name="Wang X."/>
            <person name="Wang C.C."/>
            <person name="Yang T.C."/>
            <person name="Huo Q.B."/>
            <person name="Li W."/>
            <person name="Chen H.Y."/>
            <person name="Chen S.E."/>
            <person name="Zhou L.G."/>
            <person name="Ni X.B."/>
            <person name="Tian J.H."/>
            <person name="Sheng Y."/>
            <person name="Liu T."/>
            <person name="Pan Y.S."/>
            <person name="Xia L.Y."/>
            <person name="Li J."/>
            <person name="Zhao F."/>
            <person name="Cao W.C."/>
        </authorList>
    </citation>
    <scope>NUCLEOTIDE SEQUENCE [LARGE SCALE GENOMIC DNA]</scope>
    <source>
        <strain evidence="3">HaeL-2018</strain>
    </source>
</reference>
<evidence type="ECO:0000313" key="3">
    <source>
        <dbReference type="EMBL" id="KAH9373931.1"/>
    </source>
</evidence>
<organism evidence="3 4">
    <name type="scientific">Haemaphysalis longicornis</name>
    <name type="common">Bush tick</name>
    <dbReference type="NCBI Taxonomy" id="44386"/>
    <lineage>
        <taxon>Eukaryota</taxon>
        <taxon>Metazoa</taxon>
        <taxon>Ecdysozoa</taxon>
        <taxon>Arthropoda</taxon>
        <taxon>Chelicerata</taxon>
        <taxon>Arachnida</taxon>
        <taxon>Acari</taxon>
        <taxon>Parasitiformes</taxon>
        <taxon>Ixodida</taxon>
        <taxon>Ixodoidea</taxon>
        <taxon>Ixodidae</taxon>
        <taxon>Haemaphysalinae</taxon>
        <taxon>Haemaphysalis</taxon>
    </lineage>
</organism>
<dbReference type="AlphaFoldDB" id="A0A9J6GFG2"/>
<dbReference type="Proteomes" id="UP000821853">
    <property type="component" value="Chromosome 4"/>
</dbReference>
<evidence type="ECO:0000313" key="4">
    <source>
        <dbReference type="Proteomes" id="UP000821853"/>
    </source>
</evidence>
<feature type="region of interest" description="Disordered" evidence="1">
    <location>
        <begin position="117"/>
        <end position="153"/>
    </location>
</feature>
<dbReference type="EMBL" id="JABSTR010000006">
    <property type="protein sequence ID" value="KAH9373931.1"/>
    <property type="molecule type" value="Genomic_DNA"/>
</dbReference>
<feature type="transmembrane region" description="Helical" evidence="2">
    <location>
        <begin position="25"/>
        <end position="53"/>
    </location>
</feature>
<feature type="compositionally biased region" description="Basic and acidic residues" evidence="1">
    <location>
        <begin position="138"/>
        <end position="148"/>
    </location>
</feature>
<accession>A0A9J6GFG2</accession>
<keyword evidence="2" id="KW-1133">Transmembrane helix</keyword>
<feature type="compositionally biased region" description="Basic residues" evidence="1">
    <location>
        <begin position="117"/>
        <end position="126"/>
    </location>
</feature>
<evidence type="ECO:0000256" key="2">
    <source>
        <dbReference type="SAM" id="Phobius"/>
    </source>
</evidence>
<gene>
    <name evidence="3" type="ORF">HPB48_001107</name>
</gene>